<keyword evidence="3" id="KW-1185">Reference proteome</keyword>
<evidence type="ECO:0000313" key="3">
    <source>
        <dbReference type="Proteomes" id="UP000239156"/>
    </source>
</evidence>
<dbReference type="VEuPathDB" id="FungiDB:PSTT_08732"/>
<dbReference type="Proteomes" id="UP000239156">
    <property type="component" value="Unassembled WGS sequence"/>
</dbReference>
<keyword evidence="1" id="KW-0732">Signal</keyword>
<feature type="signal peptide" evidence="1">
    <location>
        <begin position="1"/>
        <end position="20"/>
    </location>
</feature>
<evidence type="ECO:0000256" key="1">
    <source>
        <dbReference type="SAM" id="SignalP"/>
    </source>
</evidence>
<evidence type="ECO:0008006" key="4">
    <source>
        <dbReference type="Google" id="ProtNLM"/>
    </source>
</evidence>
<protein>
    <recommendedName>
        <fullName evidence="4">Secreted protein</fullName>
    </recommendedName>
</protein>
<reference evidence="2" key="1">
    <citation type="submission" date="2017-12" db="EMBL/GenBank/DDBJ databases">
        <title>Gene loss provides genomic basis for host adaptation in cereal stripe rust fungi.</title>
        <authorList>
            <person name="Xia C."/>
        </authorList>
    </citation>
    <scope>NUCLEOTIDE SEQUENCE [LARGE SCALE GENOMIC DNA]</scope>
    <source>
        <strain evidence="2">93-210</strain>
    </source>
</reference>
<accession>A0A2S4VB10</accession>
<name>A0A2S4VB10_9BASI</name>
<organism evidence="2 3">
    <name type="scientific">Puccinia striiformis</name>
    <dbReference type="NCBI Taxonomy" id="27350"/>
    <lineage>
        <taxon>Eukaryota</taxon>
        <taxon>Fungi</taxon>
        <taxon>Dikarya</taxon>
        <taxon>Basidiomycota</taxon>
        <taxon>Pucciniomycotina</taxon>
        <taxon>Pucciniomycetes</taxon>
        <taxon>Pucciniales</taxon>
        <taxon>Pucciniaceae</taxon>
        <taxon>Puccinia</taxon>
    </lineage>
</organism>
<feature type="chain" id="PRO_5015658276" description="Secreted protein" evidence="1">
    <location>
        <begin position="21"/>
        <end position="208"/>
    </location>
</feature>
<proteinExistence type="predicted"/>
<evidence type="ECO:0000313" key="2">
    <source>
        <dbReference type="EMBL" id="POW06733.1"/>
    </source>
</evidence>
<gene>
    <name evidence="2" type="ORF">PSTT_08732</name>
</gene>
<dbReference type="EMBL" id="PKSL01000082">
    <property type="protein sequence ID" value="POW06733.1"/>
    <property type="molecule type" value="Genomic_DNA"/>
</dbReference>
<comment type="caution">
    <text evidence="2">The sequence shown here is derived from an EMBL/GenBank/DDBJ whole genome shotgun (WGS) entry which is preliminary data.</text>
</comment>
<dbReference type="AlphaFoldDB" id="A0A2S4VB10"/>
<sequence length="208" mass="22266">MPSASFLAIFIVALIGQVASDGTASTDGPRKCTFYTGANTNSATCNEIPDLVCNQGCQDSFVTAEGCLPNDGSGSDTKPTTQLCNVGFGRDTARAKGEDWQLKQSEVNRANKRTASSKKKYYSIEACLTLTGGYSCTGKTSGYTNCYGCVNTRITFKVPLPSENVPDSWVNASHVKPVPSPPPVQLQCHLFAEDCLTNSRFSNSHRAL</sequence>